<dbReference type="EMBL" id="FO082273">
    <property type="protein sequence ID" value="CCO17132.1"/>
    <property type="molecule type" value="Genomic_DNA"/>
</dbReference>
<feature type="compositionally biased region" description="Basic and acidic residues" evidence="1">
    <location>
        <begin position="334"/>
        <end position="343"/>
    </location>
</feature>
<dbReference type="AlphaFoldDB" id="K8EG55"/>
<proteinExistence type="predicted"/>
<dbReference type="GeneID" id="19015087"/>
<accession>K8EG55</accession>
<feature type="compositionally biased region" description="Basic and acidic residues" evidence="1">
    <location>
        <begin position="198"/>
        <end position="220"/>
    </location>
</feature>
<feature type="region of interest" description="Disordered" evidence="1">
    <location>
        <begin position="95"/>
        <end position="220"/>
    </location>
</feature>
<protein>
    <submittedName>
        <fullName evidence="2">Uncharacterized protein</fullName>
    </submittedName>
</protein>
<feature type="compositionally biased region" description="Low complexity" evidence="1">
    <location>
        <begin position="103"/>
        <end position="115"/>
    </location>
</feature>
<feature type="region of interest" description="Disordered" evidence="1">
    <location>
        <begin position="67"/>
        <end position="86"/>
    </location>
</feature>
<organism evidence="2 3">
    <name type="scientific">Bathycoccus prasinos</name>
    <dbReference type="NCBI Taxonomy" id="41875"/>
    <lineage>
        <taxon>Eukaryota</taxon>
        <taxon>Viridiplantae</taxon>
        <taxon>Chlorophyta</taxon>
        <taxon>Mamiellophyceae</taxon>
        <taxon>Mamiellales</taxon>
        <taxon>Bathycoccaceae</taxon>
        <taxon>Bathycoccus</taxon>
    </lineage>
</organism>
<feature type="region of interest" description="Disordered" evidence="1">
    <location>
        <begin position="324"/>
        <end position="346"/>
    </location>
</feature>
<gene>
    <name evidence="2" type="ORF">Bathy06g01070</name>
</gene>
<dbReference type="Proteomes" id="UP000198341">
    <property type="component" value="Chromosome 6"/>
</dbReference>
<evidence type="ECO:0000313" key="3">
    <source>
        <dbReference type="Proteomes" id="UP000198341"/>
    </source>
</evidence>
<keyword evidence="3" id="KW-1185">Reference proteome</keyword>
<dbReference type="KEGG" id="bpg:Bathy06g01070"/>
<sequence length="408" mass="47362">MTTMRRTFNTTNVFSLVAWFFVFFFSLFLSVDDKSSGAFVSAFSSKPVAKPTDVFFASSSVASKKKADAASNSNSSSGKKKSNNDVVVVEMGTKEDYEREHQSSFSSVSSSSASSSRERTSESAPSGKNHPRRVGPKLEDGEDEKDETNAVELTRASLLKTPTEFKREMKREKSEKERRKEEAALAWFENTHPSSQYKMDEFERRQKEKEEFDAKMREEREKEEKRLTKKIEWFDDPVKEDDDDLWIADRRWQYDKNDPLMDFEDYEHDQTEEEKKIDYGELLLKRIKKKVTSMKTVEDLITYQKDLMSSYGILNAEKAVEKQKEAENDQAAELAKKEIEENPAKATKSAAFALDAELFEKALQRKTEREAEARVQKKTKNRNLDYNRKLFEKAMAAKKAREEQQKRR</sequence>
<evidence type="ECO:0000313" key="2">
    <source>
        <dbReference type="EMBL" id="CCO17132.1"/>
    </source>
</evidence>
<reference evidence="2 3" key="1">
    <citation type="submission" date="2011-10" db="EMBL/GenBank/DDBJ databases">
        <authorList>
            <person name="Genoscope - CEA"/>
        </authorList>
    </citation>
    <scope>NUCLEOTIDE SEQUENCE [LARGE SCALE GENOMIC DNA]</scope>
    <source>
        <strain evidence="2 3">RCC 1105</strain>
    </source>
</reference>
<name>K8EG55_9CHLO</name>
<dbReference type="RefSeq" id="XP_007512532.1">
    <property type="nucleotide sequence ID" value="XM_007512470.1"/>
</dbReference>
<evidence type="ECO:0000256" key="1">
    <source>
        <dbReference type="SAM" id="MobiDB-lite"/>
    </source>
</evidence>
<feature type="compositionally biased region" description="Basic and acidic residues" evidence="1">
    <location>
        <begin position="163"/>
        <end position="183"/>
    </location>
</feature>